<dbReference type="InterPro" id="IPR003961">
    <property type="entry name" value="FN3_dom"/>
</dbReference>
<dbReference type="OrthoDB" id="663332at2"/>
<dbReference type="GO" id="GO:0005737">
    <property type="term" value="C:cytoplasm"/>
    <property type="evidence" value="ECO:0007669"/>
    <property type="project" value="TreeGrafter"/>
</dbReference>
<dbReference type="Proteomes" id="UP000267798">
    <property type="component" value="Unassembled WGS sequence"/>
</dbReference>
<dbReference type="PROSITE" id="PS50012">
    <property type="entry name" value="RCC1_3"/>
    <property type="match status" value="6"/>
</dbReference>
<dbReference type="Pfam" id="PF00395">
    <property type="entry name" value="SLH"/>
    <property type="match status" value="3"/>
</dbReference>
<accession>A0A3A6PK90</accession>
<dbReference type="Pfam" id="PF25390">
    <property type="entry name" value="WD40_RLD"/>
    <property type="match status" value="1"/>
</dbReference>
<dbReference type="PANTHER" id="PTHR45982:SF1">
    <property type="entry name" value="REGULATOR OF CHROMOSOME CONDENSATION"/>
    <property type="match status" value="1"/>
</dbReference>
<dbReference type="PROSITE" id="PS50853">
    <property type="entry name" value="FN3"/>
    <property type="match status" value="1"/>
</dbReference>
<keyword evidence="2" id="KW-0677">Repeat</keyword>
<protein>
    <recommendedName>
        <fullName evidence="7">Fibronectin type-III domain-containing protein</fullName>
    </recommendedName>
</protein>
<dbReference type="Pfam" id="PF00415">
    <property type="entry name" value="RCC1"/>
    <property type="match status" value="1"/>
</dbReference>
<feature type="domain" description="Fibronectin type-III" evidence="3">
    <location>
        <begin position="702"/>
        <end position="791"/>
    </location>
</feature>
<reference evidence="5 6" key="1">
    <citation type="submission" date="2018-09" db="EMBL/GenBank/DDBJ databases">
        <title>Paenibacillus aracenensis nov. sp. isolated from a cave in southern Spain.</title>
        <authorList>
            <person name="Jurado V."/>
            <person name="Gutierrez-Patricio S."/>
            <person name="Gonzalez-Pimentel J.L."/>
            <person name="Miller A.Z."/>
            <person name="Laiz L."/>
            <person name="Saiz-Jimenez C."/>
        </authorList>
    </citation>
    <scope>NUCLEOTIDE SEQUENCE [LARGE SCALE GENOMIC DNA]</scope>
    <source>
        <strain evidence="5 6">JCM 19203</strain>
    </source>
</reference>
<feature type="domain" description="SLH" evidence="4">
    <location>
        <begin position="1048"/>
        <end position="1108"/>
    </location>
</feature>
<dbReference type="EMBL" id="QXQB01000001">
    <property type="protein sequence ID" value="RJX41735.1"/>
    <property type="molecule type" value="Genomic_DNA"/>
</dbReference>
<dbReference type="InterPro" id="IPR058923">
    <property type="entry name" value="RCC1-like_dom"/>
</dbReference>
<dbReference type="SMART" id="SM00060">
    <property type="entry name" value="FN3"/>
    <property type="match status" value="1"/>
</dbReference>
<dbReference type="GO" id="GO:0005085">
    <property type="term" value="F:guanyl-nucleotide exchange factor activity"/>
    <property type="evidence" value="ECO:0007669"/>
    <property type="project" value="TreeGrafter"/>
</dbReference>
<dbReference type="InterPro" id="IPR036116">
    <property type="entry name" value="FN3_sf"/>
</dbReference>
<dbReference type="Gene3D" id="1.20.1270.90">
    <property type="entry name" value="AF1782-like"/>
    <property type="match status" value="3"/>
</dbReference>
<dbReference type="InterPro" id="IPR001119">
    <property type="entry name" value="SLH_dom"/>
</dbReference>
<dbReference type="InterPro" id="IPR000408">
    <property type="entry name" value="Reg_chr_condens"/>
</dbReference>
<evidence type="ECO:0000259" key="3">
    <source>
        <dbReference type="PROSITE" id="PS50853"/>
    </source>
</evidence>
<comment type="caution">
    <text evidence="5">The sequence shown here is derived from an EMBL/GenBank/DDBJ whole genome shotgun (WGS) entry which is preliminary data.</text>
</comment>
<feature type="domain" description="SLH" evidence="4">
    <location>
        <begin position="984"/>
        <end position="1047"/>
    </location>
</feature>
<dbReference type="InterPro" id="IPR009091">
    <property type="entry name" value="RCC1/BLIP-II"/>
</dbReference>
<dbReference type="AlphaFoldDB" id="A0A3A6PK90"/>
<dbReference type="CDD" id="cd00063">
    <property type="entry name" value="FN3"/>
    <property type="match status" value="1"/>
</dbReference>
<dbReference type="Gene3D" id="2.60.40.10">
    <property type="entry name" value="Immunoglobulins"/>
    <property type="match status" value="1"/>
</dbReference>
<dbReference type="PRINTS" id="PR00633">
    <property type="entry name" value="RCCNDNSATION"/>
</dbReference>
<dbReference type="Gene3D" id="2.130.10.30">
    <property type="entry name" value="Regulator of chromosome condensation 1/beta-lactamase-inhibitor protein II"/>
    <property type="match status" value="2"/>
</dbReference>
<evidence type="ECO:0000256" key="1">
    <source>
        <dbReference type="ARBA" id="ARBA00022658"/>
    </source>
</evidence>
<keyword evidence="6" id="KW-1185">Reference proteome</keyword>
<gene>
    <name evidence="5" type="ORF">D3P09_07250</name>
</gene>
<proteinExistence type="predicted"/>
<dbReference type="PANTHER" id="PTHR45982">
    <property type="entry name" value="REGULATOR OF CHROMOSOME CONDENSATION"/>
    <property type="match status" value="1"/>
</dbReference>
<dbReference type="Pfam" id="PF00041">
    <property type="entry name" value="fn3"/>
    <property type="match status" value="1"/>
</dbReference>
<feature type="domain" description="SLH" evidence="4">
    <location>
        <begin position="1110"/>
        <end position="1166"/>
    </location>
</feature>
<sequence>MNAACIRKKGYSGMLLSLKWVLIAALALGALAAPVAVKAAEGSEPFSLKVVSISAGDSHVLALLSDGTVRAWGRNNIGQLGNGSIQPSNVAMPVYELYNGQHRMLTKIMALSAGPQYSLALDENGVVYSWGFNASNELGRDPEYMISYAAEPIAGLPKIVKISAGATHASALAVDGTVWAWGDNQVGQAGIGSMGSGNFVPAPVQVLASAGVPLTDIRDIRSKGSQTYAIQGDEGKLLAWGYNGRGQLGDGTYTHRAYPVPVTMKDGTPLEQIRALGGGDEYGFAVGTDGALWAWGTNELGQHGMNDRTLRTRAEKLILPSGDPFQEVAMVDGGYSHALAVKEDGSLWAWGSNMNFLGDAYTGQLGLGDNINFTLTPQKVELAESGVAITDIQQVAIASQYSVVLRKDGTVWSAGRNNFGQLGGNRSETHLARFAQMTMTDPRQANWAISKTEVFLNEEATVSLQLADYWRRIAMFGTDTIEFQSSIGTIDGLVYEGNGKFSAKVASNAEGNAVISASINGIVIPAKQNVKFVSRETKFKEALDFVIADAEAELAATEEGVDPGQYPADARLAFSNAIAEAKAVSADPDAAYTLYDAARKALLNALMDYWDSEIMEVDKTALNAVISESEDELASTTEGTDPGQYPASARTALSQAIAGAKIVASHSQATTAEVEQARAALSAALMAYRAAEVPEPDAPAWTAGELEATDVTGTALKLVWPEAKADAGVTGYRIYVGNDPDPLAEIASGQENSYLVEGLHKGVRYSFTVKAYNDAGESAGLSIEAVTLADKTALLDQLQRAKERLDDTSEGTSPGTYPARARAALTAAIAAAEAEAGKADSLQTSIDAAATALLQAIAAYDSSVITPGPTNPGGPAIVPELSSSNELKQLGIMAGGTRMELIPAFSPTVFDYKIVTELEELEISFELAHQGAKATVHQDGKEISGNLWKLNTGDNTFTITIAAEDGTERVYRLSVTRLASEPKPPQKEMTDIAGHWAENEIKQAAALGLADGYPDQTFRPDQSVTRAEFVVMLVKLLQPKRSGTAHSFADQASIGAWAEQAAAQALELGWVQGYEDGTFRPNQSISRAEVAVITARALGIGGDDDASTGFGDDDRIPSWAKASIEALRLKGIVGGRGANQYMPQAGITRAESITLLLRLYEGSETE</sequence>
<dbReference type="SUPFAM" id="SSF50985">
    <property type="entry name" value="RCC1/BLIP-II"/>
    <property type="match status" value="1"/>
</dbReference>
<dbReference type="PROSITE" id="PS51272">
    <property type="entry name" value="SLH"/>
    <property type="match status" value="3"/>
</dbReference>
<keyword evidence="1" id="KW-0344">Guanine-nucleotide releasing factor</keyword>
<dbReference type="InterPro" id="IPR051553">
    <property type="entry name" value="Ran_GTPase-activating"/>
</dbReference>
<evidence type="ECO:0008006" key="7">
    <source>
        <dbReference type="Google" id="ProtNLM"/>
    </source>
</evidence>
<name>A0A3A6PK90_9BACL</name>
<evidence type="ECO:0000259" key="4">
    <source>
        <dbReference type="PROSITE" id="PS51272"/>
    </source>
</evidence>
<organism evidence="5 6">
    <name type="scientific">Paenibacillus pinisoli</name>
    <dbReference type="NCBI Taxonomy" id="1276110"/>
    <lineage>
        <taxon>Bacteria</taxon>
        <taxon>Bacillati</taxon>
        <taxon>Bacillota</taxon>
        <taxon>Bacilli</taxon>
        <taxon>Bacillales</taxon>
        <taxon>Paenibacillaceae</taxon>
        <taxon>Paenibacillus</taxon>
    </lineage>
</organism>
<evidence type="ECO:0000256" key="2">
    <source>
        <dbReference type="ARBA" id="ARBA00022737"/>
    </source>
</evidence>
<dbReference type="SUPFAM" id="SSF49265">
    <property type="entry name" value="Fibronectin type III"/>
    <property type="match status" value="1"/>
</dbReference>
<dbReference type="Pfam" id="PF12733">
    <property type="entry name" value="Cadherin-like"/>
    <property type="match status" value="1"/>
</dbReference>
<evidence type="ECO:0000313" key="6">
    <source>
        <dbReference type="Proteomes" id="UP000267798"/>
    </source>
</evidence>
<dbReference type="InterPro" id="IPR013783">
    <property type="entry name" value="Ig-like_fold"/>
</dbReference>
<evidence type="ECO:0000313" key="5">
    <source>
        <dbReference type="EMBL" id="RJX41735.1"/>
    </source>
</evidence>
<dbReference type="InterPro" id="IPR025883">
    <property type="entry name" value="Cadherin-like_domain"/>
</dbReference>